<dbReference type="EMBL" id="CCKJ01000033">
    <property type="protein sequence ID" value="CDT69609.1"/>
    <property type="molecule type" value="Genomic_DNA"/>
</dbReference>
<accession>A0A0T7DT18</accession>
<reference evidence="2 3" key="1">
    <citation type="submission" date="2014-06" db="EMBL/GenBank/DDBJ databases">
        <authorList>
            <person name="Le Roux F."/>
        </authorList>
    </citation>
    <scope>NUCLEOTIDE SEQUENCE [LARGE SCALE GENOMIC DNA]</scope>
    <source>
        <strain evidence="2 3">J2-31</strain>
    </source>
</reference>
<evidence type="ECO:0008006" key="4">
    <source>
        <dbReference type="Google" id="ProtNLM"/>
    </source>
</evidence>
<dbReference type="Gene3D" id="3.90.420.10">
    <property type="entry name" value="Oxidoreductase, molybdopterin-binding domain"/>
    <property type="match status" value="1"/>
</dbReference>
<accession>A0A0T7DFA4</accession>
<dbReference type="Proteomes" id="UP000041625">
    <property type="component" value="Unassembled WGS sequence"/>
</dbReference>
<protein>
    <recommendedName>
        <fullName evidence="4">Oxidoreductase</fullName>
    </recommendedName>
</protein>
<keyword evidence="1" id="KW-0732">Signal</keyword>
<evidence type="ECO:0000256" key="1">
    <source>
        <dbReference type="SAM" id="SignalP"/>
    </source>
</evidence>
<comment type="caution">
    <text evidence="2">The sequence shown here is derived from an EMBL/GenBank/DDBJ whole genome shotgun (WGS) entry which is preliminary data.</text>
</comment>
<evidence type="ECO:0000313" key="2">
    <source>
        <dbReference type="EMBL" id="CDT69609.1"/>
    </source>
</evidence>
<dbReference type="AlphaFoldDB" id="A0A0T7DFA4"/>
<dbReference type="InterPro" id="IPR036374">
    <property type="entry name" value="OxRdtase_Mopterin-bd_sf"/>
</dbReference>
<evidence type="ECO:0000313" key="3">
    <source>
        <dbReference type="Proteomes" id="UP000041625"/>
    </source>
</evidence>
<feature type="signal peptide" evidence="1">
    <location>
        <begin position="1"/>
        <end position="18"/>
    </location>
</feature>
<name>A0A0T7DFA4_9VIBR</name>
<gene>
    <name evidence="2" type="ORF">VCR31J2_1280279</name>
</gene>
<dbReference type="RefSeq" id="WP_017064717.1">
    <property type="nucleotide sequence ID" value="NZ_CCJZ01000041.1"/>
</dbReference>
<keyword evidence="3" id="KW-1185">Reference proteome</keyword>
<feature type="chain" id="PRO_5041042356" description="Oxidoreductase" evidence="1">
    <location>
        <begin position="19"/>
        <end position="151"/>
    </location>
</feature>
<sequence length="151" mass="17326">MRTVFLLMLWLCSFSIFAASELTVFDHSGQKHGFSREQLLSLPQKEITTTLPWVEGLTVYSGVTLQTVLENMDLPISSQVTFVALNDYKIAVPKEDFDTYEPIIAIKKNGEFMSVREKGPFWLIYPLSANPETNTPDFHAKMIWQIRDIHL</sequence>
<organism evidence="2 3">
    <name type="scientific">Vibrio coralliirubri</name>
    <dbReference type="NCBI Taxonomy" id="1516159"/>
    <lineage>
        <taxon>Bacteria</taxon>
        <taxon>Pseudomonadati</taxon>
        <taxon>Pseudomonadota</taxon>
        <taxon>Gammaproteobacteria</taxon>
        <taxon>Vibrionales</taxon>
        <taxon>Vibrionaceae</taxon>
        <taxon>Vibrio</taxon>
    </lineage>
</organism>
<proteinExistence type="predicted"/>
<dbReference type="SUPFAM" id="SSF56524">
    <property type="entry name" value="Oxidoreductase molybdopterin-binding domain"/>
    <property type="match status" value="1"/>
</dbReference>